<evidence type="ECO:0000313" key="9">
    <source>
        <dbReference type="EMBL" id="KAF9071796.1"/>
    </source>
</evidence>
<dbReference type="OrthoDB" id="529273at2759"/>
<sequence length="475" mass="53782">MSRKRQYLAFIFLATSTLFISFSFSIFPHSASFCSTSVAPLLFKQHAHVDIIQPILGETSPDLAHPEIEVSFPATSIPHGAHVNGFTIFNNLYLRNGTFYVVSLDPSTFPPREAILSAPLDPSAPPEQLLPTDKHLRYISLEEAEQLLGHNPLHINDMTVIVYDTKTFLRHYYHWWGEVVLGFWRVYSMINEPGPLPFPSRFLLPLVDAGQWRDRADINGPLLRVMHPSVSIETSDQWNDFIELDKTVAFKRVGIVNRIAAHRHSDSARYNKMIAPTMDLETPSSYWKQLQAKLTQNLLEGSSQDIAQGTATVVKRKPIITYISRQKTGRRLADKDHQALVLSLLELQDEGFCEVEIPVMENMSVKEQIELVSRSTIMLGVHGNGLTHQLWMPSSPWSTVIEIFFPGGYLFDYQFLSRSAGHRHYALWNDTFLTTTEAPKANLNVEGMHGNEIPVHGPTVVDIIRQRLVTLSSNE</sequence>
<evidence type="ECO:0000256" key="3">
    <source>
        <dbReference type="ARBA" id="ARBA00022679"/>
    </source>
</evidence>
<dbReference type="Proteomes" id="UP000772434">
    <property type="component" value="Unassembled WGS sequence"/>
</dbReference>
<organism evidence="9 10">
    <name type="scientific">Rhodocollybia butyracea</name>
    <dbReference type="NCBI Taxonomy" id="206335"/>
    <lineage>
        <taxon>Eukaryota</taxon>
        <taxon>Fungi</taxon>
        <taxon>Dikarya</taxon>
        <taxon>Basidiomycota</taxon>
        <taxon>Agaricomycotina</taxon>
        <taxon>Agaricomycetes</taxon>
        <taxon>Agaricomycetidae</taxon>
        <taxon>Agaricales</taxon>
        <taxon>Marasmiineae</taxon>
        <taxon>Omphalotaceae</taxon>
        <taxon>Rhodocollybia</taxon>
    </lineage>
</organism>
<evidence type="ECO:0000256" key="7">
    <source>
        <dbReference type="ARBA" id="ARBA00023180"/>
    </source>
</evidence>
<keyword evidence="3" id="KW-0808">Transferase</keyword>
<dbReference type="AlphaFoldDB" id="A0A9P5PT18"/>
<keyword evidence="10" id="KW-1185">Reference proteome</keyword>
<evidence type="ECO:0000256" key="5">
    <source>
        <dbReference type="ARBA" id="ARBA00022989"/>
    </source>
</evidence>
<feature type="domain" description="Glycosyltransferase 61 catalytic" evidence="8">
    <location>
        <begin position="172"/>
        <end position="394"/>
    </location>
</feature>
<dbReference type="GO" id="GO:0035269">
    <property type="term" value="P:protein O-linked glycosylation via mannose"/>
    <property type="evidence" value="ECO:0007669"/>
    <property type="project" value="TreeGrafter"/>
</dbReference>
<dbReference type="GO" id="GO:0016020">
    <property type="term" value="C:membrane"/>
    <property type="evidence" value="ECO:0007669"/>
    <property type="project" value="UniProtKB-SubCell"/>
</dbReference>
<evidence type="ECO:0000256" key="2">
    <source>
        <dbReference type="ARBA" id="ARBA00022676"/>
    </source>
</evidence>
<gene>
    <name evidence="9" type="ORF">BDP27DRAFT_1446017</name>
</gene>
<keyword evidence="5" id="KW-1133">Transmembrane helix</keyword>
<protein>
    <recommendedName>
        <fullName evidence="8">Glycosyltransferase 61 catalytic domain-containing protein</fullName>
    </recommendedName>
</protein>
<keyword evidence="6" id="KW-0472">Membrane</keyword>
<accession>A0A9P5PT18</accession>
<keyword evidence="2" id="KW-0328">Glycosyltransferase</keyword>
<evidence type="ECO:0000256" key="6">
    <source>
        <dbReference type="ARBA" id="ARBA00023136"/>
    </source>
</evidence>
<keyword evidence="4" id="KW-0812">Transmembrane</keyword>
<proteinExistence type="predicted"/>
<reference evidence="9" key="1">
    <citation type="submission" date="2020-11" db="EMBL/GenBank/DDBJ databases">
        <authorList>
            <consortium name="DOE Joint Genome Institute"/>
            <person name="Ahrendt S."/>
            <person name="Riley R."/>
            <person name="Andreopoulos W."/>
            <person name="Labutti K."/>
            <person name="Pangilinan J."/>
            <person name="Ruiz-Duenas F.J."/>
            <person name="Barrasa J.M."/>
            <person name="Sanchez-Garcia M."/>
            <person name="Camarero S."/>
            <person name="Miyauchi S."/>
            <person name="Serrano A."/>
            <person name="Linde D."/>
            <person name="Babiker R."/>
            <person name="Drula E."/>
            <person name="Ayuso-Fernandez I."/>
            <person name="Pacheco R."/>
            <person name="Padilla G."/>
            <person name="Ferreira P."/>
            <person name="Barriuso J."/>
            <person name="Kellner H."/>
            <person name="Castanera R."/>
            <person name="Alfaro M."/>
            <person name="Ramirez L."/>
            <person name="Pisabarro A.G."/>
            <person name="Kuo A."/>
            <person name="Tritt A."/>
            <person name="Lipzen A."/>
            <person name="He G."/>
            <person name="Yan M."/>
            <person name="Ng V."/>
            <person name="Cullen D."/>
            <person name="Martin F."/>
            <person name="Rosso M.-N."/>
            <person name="Henrissat B."/>
            <person name="Hibbett D."/>
            <person name="Martinez A.T."/>
            <person name="Grigoriev I.V."/>
        </authorList>
    </citation>
    <scope>NUCLEOTIDE SEQUENCE</scope>
    <source>
        <strain evidence="9">AH 40177</strain>
    </source>
</reference>
<dbReference type="PANTHER" id="PTHR20961:SF38">
    <property type="entry name" value="PROTEIN O-LINKED-MANNOSE BETA-1,4-N-ACETYLGLUCOSAMINYLTRANSFERASE 2"/>
    <property type="match status" value="1"/>
</dbReference>
<comment type="caution">
    <text evidence="9">The sequence shown here is derived from an EMBL/GenBank/DDBJ whole genome shotgun (WGS) entry which is preliminary data.</text>
</comment>
<dbReference type="InterPro" id="IPR007657">
    <property type="entry name" value="Glycosyltransferase_61"/>
</dbReference>
<dbReference type="GO" id="GO:0097363">
    <property type="term" value="F:protein O-acetylglucosaminyltransferase activity"/>
    <property type="evidence" value="ECO:0007669"/>
    <property type="project" value="TreeGrafter"/>
</dbReference>
<name>A0A9P5PT18_9AGAR</name>
<dbReference type="InterPro" id="IPR049625">
    <property type="entry name" value="Glyco_transf_61_cat"/>
</dbReference>
<keyword evidence="7" id="KW-0325">Glycoprotein</keyword>
<dbReference type="PANTHER" id="PTHR20961">
    <property type="entry name" value="GLYCOSYLTRANSFERASE"/>
    <property type="match status" value="1"/>
</dbReference>
<dbReference type="EMBL" id="JADNRY010000029">
    <property type="protein sequence ID" value="KAF9071796.1"/>
    <property type="molecule type" value="Genomic_DNA"/>
</dbReference>
<dbReference type="GO" id="GO:0005783">
    <property type="term" value="C:endoplasmic reticulum"/>
    <property type="evidence" value="ECO:0007669"/>
    <property type="project" value="TreeGrafter"/>
</dbReference>
<evidence type="ECO:0000256" key="1">
    <source>
        <dbReference type="ARBA" id="ARBA00004167"/>
    </source>
</evidence>
<comment type="subcellular location">
    <subcellularLocation>
        <location evidence="1">Membrane</location>
        <topology evidence="1">Single-pass membrane protein</topology>
    </subcellularLocation>
</comment>
<evidence type="ECO:0000259" key="8">
    <source>
        <dbReference type="Pfam" id="PF04577"/>
    </source>
</evidence>
<dbReference type="Pfam" id="PF04577">
    <property type="entry name" value="Glyco_transf_61"/>
    <property type="match status" value="1"/>
</dbReference>
<evidence type="ECO:0000313" key="10">
    <source>
        <dbReference type="Proteomes" id="UP000772434"/>
    </source>
</evidence>
<evidence type="ECO:0000256" key="4">
    <source>
        <dbReference type="ARBA" id="ARBA00022692"/>
    </source>
</evidence>